<evidence type="ECO:0000256" key="2">
    <source>
        <dbReference type="ARBA" id="ARBA00022737"/>
    </source>
</evidence>
<organism evidence="5 6">
    <name type="scientific">Araneus ventricosus</name>
    <name type="common">Orbweaver spider</name>
    <name type="synonym">Epeira ventricosa</name>
    <dbReference type="NCBI Taxonomy" id="182803"/>
    <lineage>
        <taxon>Eukaryota</taxon>
        <taxon>Metazoa</taxon>
        <taxon>Ecdysozoa</taxon>
        <taxon>Arthropoda</taxon>
        <taxon>Chelicerata</taxon>
        <taxon>Arachnida</taxon>
        <taxon>Araneae</taxon>
        <taxon>Araneomorphae</taxon>
        <taxon>Entelegynae</taxon>
        <taxon>Araneoidea</taxon>
        <taxon>Araneidae</taxon>
        <taxon>Araneus</taxon>
    </lineage>
</organism>
<dbReference type="AlphaFoldDB" id="A0A4Y2T7Z1"/>
<comment type="caution">
    <text evidence="5">The sequence shown here is derived from an EMBL/GenBank/DDBJ whole genome shotgun (WGS) entry which is preliminary data.</text>
</comment>
<dbReference type="SMART" id="SM00908">
    <property type="entry name" value="Gal-bind_lectin"/>
    <property type="match status" value="1"/>
</dbReference>
<dbReference type="OrthoDB" id="6251307at2759"/>
<gene>
    <name evidence="5" type="primary">Lgals5_1</name>
    <name evidence="5" type="ORF">AVEN_137734_1</name>
</gene>
<feature type="domain" description="Galectin" evidence="4">
    <location>
        <begin position="11"/>
        <end position="141"/>
    </location>
</feature>
<dbReference type="PANTHER" id="PTHR11346">
    <property type="entry name" value="GALECTIN"/>
    <property type="match status" value="1"/>
</dbReference>
<dbReference type="InterPro" id="IPR001079">
    <property type="entry name" value="Galectin_CRD"/>
</dbReference>
<dbReference type="SMART" id="SM00276">
    <property type="entry name" value="GLECT"/>
    <property type="match status" value="1"/>
</dbReference>
<keyword evidence="2" id="KW-0677">Repeat</keyword>
<dbReference type="FunFam" id="2.60.120.200:FF:000124">
    <property type="entry name" value="Galectin-4"/>
    <property type="match status" value="1"/>
</dbReference>
<dbReference type="PANTHER" id="PTHR11346:SF147">
    <property type="entry name" value="GALECTIN"/>
    <property type="match status" value="1"/>
</dbReference>
<dbReference type="EMBL" id="BGPR01026328">
    <property type="protein sequence ID" value="GBN95933.1"/>
    <property type="molecule type" value="Genomic_DNA"/>
</dbReference>
<proteinExistence type="predicted"/>
<reference evidence="5 6" key="1">
    <citation type="journal article" date="2019" name="Sci. Rep.">
        <title>Orb-weaving spider Araneus ventricosus genome elucidates the spidroin gene catalogue.</title>
        <authorList>
            <person name="Kono N."/>
            <person name="Nakamura H."/>
            <person name="Ohtoshi R."/>
            <person name="Moran D.A.P."/>
            <person name="Shinohara A."/>
            <person name="Yoshida Y."/>
            <person name="Fujiwara M."/>
            <person name="Mori M."/>
            <person name="Tomita M."/>
            <person name="Arakawa K."/>
        </authorList>
    </citation>
    <scope>NUCLEOTIDE SEQUENCE [LARGE SCALE GENOMIC DNA]</scope>
</reference>
<dbReference type="SUPFAM" id="SSF49899">
    <property type="entry name" value="Concanavalin A-like lectins/glucanases"/>
    <property type="match status" value="1"/>
</dbReference>
<dbReference type="InterPro" id="IPR013320">
    <property type="entry name" value="ConA-like_dom_sf"/>
</dbReference>
<protein>
    <recommendedName>
        <fullName evidence="3">Galectin</fullName>
    </recommendedName>
</protein>
<dbReference type="PROSITE" id="PS51304">
    <property type="entry name" value="GALECTIN"/>
    <property type="match status" value="1"/>
</dbReference>
<dbReference type="Gene3D" id="2.60.120.200">
    <property type="match status" value="1"/>
</dbReference>
<keyword evidence="1 3" id="KW-0430">Lectin</keyword>
<evidence type="ECO:0000259" key="4">
    <source>
        <dbReference type="PROSITE" id="PS51304"/>
    </source>
</evidence>
<feature type="non-terminal residue" evidence="5">
    <location>
        <position position="167"/>
    </location>
</feature>
<evidence type="ECO:0000256" key="3">
    <source>
        <dbReference type="RuleBase" id="RU102079"/>
    </source>
</evidence>
<sequence length="167" mass="19428">MSKILTPTLPFQTAIPGGIYDGKMIEVNGRIPYGADRIEINLMTEFDLSADRALHLGIRFDQHCVVRNHKQYDQWGPEERQGPFPFSFGREFTMLIAAERTQYRIAVNNQHCWDFGHRLPMDRVNSIAVRGFCDVHQIEFIDRPNPSTQTVHRVHRIRTRLPPVYNP</sequence>
<dbReference type="Proteomes" id="UP000499080">
    <property type="component" value="Unassembled WGS sequence"/>
</dbReference>
<dbReference type="CDD" id="cd00070">
    <property type="entry name" value="GLECT"/>
    <property type="match status" value="1"/>
</dbReference>
<keyword evidence="6" id="KW-1185">Reference proteome</keyword>
<accession>A0A4Y2T7Z1</accession>
<name>A0A4Y2T7Z1_ARAVE</name>
<dbReference type="GO" id="GO:0030246">
    <property type="term" value="F:carbohydrate binding"/>
    <property type="evidence" value="ECO:0007669"/>
    <property type="project" value="UniProtKB-UniRule"/>
</dbReference>
<evidence type="ECO:0000313" key="5">
    <source>
        <dbReference type="EMBL" id="GBN95933.1"/>
    </source>
</evidence>
<dbReference type="InterPro" id="IPR044156">
    <property type="entry name" value="Galectin-like"/>
</dbReference>
<evidence type="ECO:0000313" key="6">
    <source>
        <dbReference type="Proteomes" id="UP000499080"/>
    </source>
</evidence>
<dbReference type="Pfam" id="PF00337">
    <property type="entry name" value="Gal-bind_lectin"/>
    <property type="match status" value="1"/>
</dbReference>
<evidence type="ECO:0000256" key="1">
    <source>
        <dbReference type="ARBA" id="ARBA00022734"/>
    </source>
</evidence>